<dbReference type="GO" id="GO:0016787">
    <property type="term" value="F:hydrolase activity"/>
    <property type="evidence" value="ECO:0007669"/>
    <property type="project" value="UniProtKB-KW"/>
</dbReference>
<feature type="domain" description="Carboxylesterase type B" evidence="4">
    <location>
        <begin position="3"/>
        <end position="460"/>
    </location>
</feature>
<evidence type="ECO:0000259" key="4">
    <source>
        <dbReference type="Pfam" id="PF00135"/>
    </source>
</evidence>
<sequence length="485" mass="53136">MAAHVQIGQGTLEGVKDGDVFKFLGIPYAAPPVGELRWRAPQPPSAWGGTRHAKRFGPICPQTTGASFDLRQTEESEDCLYLNIWTRRCDVRAEQPVMLWIHGGGNLGGAGSEDACDGTKFATKGVTLVTFNYRLGAFGFLLHPKFGANFGALDHIAALLWVRANIAEFGGDPANVTIFGQSAGALGVRTLLSCPQANGLFHRAILQSGGTERPAFVPAWSPARSHKAAEALFAKLGSGDPIELRQMPTAAVKKASHELSGIPPPPGQIHTPANLTWMPVADGIVVHDSLAGWPDNVPIMMGCVENEARYFIKPAGNYTEETQDKMSHVLCGPQAGAVHSLFKQLDLPLYDRLDKIFTTTIWTEPAMESIRKFSTLGRRCYYYHFNKRSPGSMVRNEMAKHTADIRYVFGTLTDDGYYDNTDHAISDIVQNTWISFARSGIPASPDGHEWPRYDTSSPKAAWIEDGVDIRPFPATELMLMVNKLR</sequence>
<evidence type="ECO:0000256" key="3">
    <source>
        <dbReference type="RuleBase" id="RU361235"/>
    </source>
</evidence>
<dbReference type="EMBL" id="KZ613940">
    <property type="protein sequence ID" value="PMD45778.1"/>
    <property type="molecule type" value="Genomic_DNA"/>
</dbReference>
<gene>
    <name evidence="5" type="ORF">L207DRAFT_482299</name>
</gene>
<dbReference type="InterPro" id="IPR002018">
    <property type="entry name" value="CarbesteraseB"/>
</dbReference>
<dbReference type="PROSITE" id="PS00941">
    <property type="entry name" value="CARBOXYLESTERASE_B_2"/>
    <property type="match status" value="1"/>
</dbReference>
<protein>
    <recommendedName>
        <fullName evidence="3">Carboxylic ester hydrolase</fullName>
        <ecNumber evidence="3">3.1.1.-</ecNumber>
    </recommendedName>
</protein>
<dbReference type="AlphaFoldDB" id="A0A2J6S4X7"/>
<dbReference type="InterPro" id="IPR019826">
    <property type="entry name" value="Carboxylesterase_B_AS"/>
</dbReference>
<dbReference type="InterPro" id="IPR029058">
    <property type="entry name" value="AB_hydrolase_fold"/>
</dbReference>
<evidence type="ECO:0000256" key="2">
    <source>
        <dbReference type="ARBA" id="ARBA00022801"/>
    </source>
</evidence>
<accession>A0A2J6S4X7</accession>
<reference evidence="5 6" key="1">
    <citation type="submission" date="2016-04" db="EMBL/GenBank/DDBJ databases">
        <title>A degradative enzymes factory behind the ericoid mycorrhizal symbiosis.</title>
        <authorList>
            <consortium name="DOE Joint Genome Institute"/>
            <person name="Martino E."/>
            <person name="Morin E."/>
            <person name="Grelet G."/>
            <person name="Kuo A."/>
            <person name="Kohler A."/>
            <person name="Daghino S."/>
            <person name="Barry K."/>
            <person name="Choi C."/>
            <person name="Cichocki N."/>
            <person name="Clum A."/>
            <person name="Copeland A."/>
            <person name="Hainaut M."/>
            <person name="Haridas S."/>
            <person name="Labutti K."/>
            <person name="Lindquist E."/>
            <person name="Lipzen A."/>
            <person name="Khouja H.-R."/>
            <person name="Murat C."/>
            <person name="Ohm R."/>
            <person name="Olson A."/>
            <person name="Spatafora J."/>
            <person name="Veneault-Fourrey C."/>
            <person name="Henrissat B."/>
            <person name="Grigoriev I."/>
            <person name="Martin F."/>
            <person name="Perotto S."/>
        </authorList>
    </citation>
    <scope>NUCLEOTIDE SEQUENCE [LARGE SCALE GENOMIC DNA]</scope>
    <source>
        <strain evidence="5 6">F</strain>
    </source>
</reference>
<name>A0A2J6S4X7_HYAVF</name>
<evidence type="ECO:0000313" key="5">
    <source>
        <dbReference type="EMBL" id="PMD45778.1"/>
    </source>
</evidence>
<dbReference type="PANTHER" id="PTHR11559">
    <property type="entry name" value="CARBOXYLESTERASE"/>
    <property type="match status" value="1"/>
</dbReference>
<evidence type="ECO:0000313" key="6">
    <source>
        <dbReference type="Proteomes" id="UP000235786"/>
    </source>
</evidence>
<dbReference type="EC" id="3.1.1.-" evidence="3"/>
<dbReference type="Pfam" id="PF00135">
    <property type="entry name" value="COesterase"/>
    <property type="match status" value="1"/>
</dbReference>
<organism evidence="5 6">
    <name type="scientific">Hyaloscypha variabilis (strain UAMH 11265 / GT02V1 / F)</name>
    <name type="common">Meliniomyces variabilis</name>
    <dbReference type="NCBI Taxonomy" id="1149755"/>
    <lineage>
        <taxon>Eukaryota</taxon>
        <taxon>Fungi</taxon>
        <taxon>Dikarya</taxon>
        <taxon>Ascomycota</taxon>
        <taxon>Pezizomycotina</taxon>
        <taxon>Leotiomycetes</taxon>
        <taxon>Helotiales</taxon>
        <taxon>Hyaloscyphaceae</taxon>
        <taxon>Hyaloscypha</taxon>
        <taxon>Hyaloscypha variabilis</taxon>
    </lineage>
</organism>
<dbReference type="InterPro" id="IPR050309">
    <property type="entry name" value="Type-B_Carboxylest/Lipase"/>
</dbReference>
<dbReference type="Gene3D" id="3.40.50.1820">
    <property type="entry name" value="alpha/beta hydrolase"/>
    <property type="match status" value="1"/>
</dbReference>
<dbReference type="Proteomes" id="UP000235786">
    <property type="component" value="Unassembled WGS sequence"/>
</dbReference>
<dbReference type="STRING" id="1149755.A0A2J6S4X7"/>
<evidence type="ECO:0000256" key="1">
    <source>
        <dbReference type="ARBA" id="ARBA00005964"/>
    </source>
</evidence>
<comment type="similarity">
    <text evidence="1 3">Belongs to the type-B carboxylesterase/lipase family.</text>
</comment>
<dbReference type="InterPro" id="IPR019819">
    <property type="entry name" value="Carboxylesterase_B_CS"/>
</dbReference>
<keyword evidence="2 3" id="KW-0378">Hydrolase</keyword>
<proteinExistence type="inferred from homology"/>
<dbReference type="OrthoDB" id="408631at2759"/>
<keyword evidence="6" id="KW-1185">Reference proteome</keyword>
<dbReference type="PROSITE" id="PS00122">
    <property type="entry name" value="CARBOXYLESTERASE_B_1"/>
    <property type="match status" value="1"/>
</dbReference>
<dbReference type="SUPFAM" id="SSF53474">
    <property type="entry name" value="alpha/beta-Hydrolases"/>
    <property type="match status" value="1"/>
</dbReference>